<protein>
    <submittedName>
        <fullName evidence="2">Uncharacterized protein</fullName>
    </submittedName>
</protein>
<gene>
    <name evidence="2" type="ORF">J2S42_007496</name>
</gene>
<dbReference type="RefSeq" id="WP_307247103.1">
    <property type="nucleotide sequence ID" value="NZ_JAUSUZ010000001.1"/>
</dbReference>
<dbReference type="EMBL" id="JAUSUZ010000001">
    <property type="protein sequence ID" value="MDQ0370827.1"/>
    <property type="molecule type" value="Genomic_DNA"/>
</dbReference>
<sequence>MKRNYVAWAALALSLSGLVVGAAPGVAMAKGSQVSLGGVRAPEPSGASLRDLTSGKSICVNIQVDKTGWQGWRCGKKGARVTAGAAGTTRKAKAVAITANGVGTLCMKITIQSAPVQTCVSDRTVLVAGSANGGVRLDTLQVKTSGSGLCGNSRASTAAWASVTCAKAGQWLAIGRGGANAVGLSV</sequence>
<accession>A0AAE3W7P9</accession>
<keyword evidence="1" id="KW-0732">Signal</keyword>
<feature type="chain" id="PRO_5042186681" evidence="1">
    <location>
        <begin position="23"/>
        <end position="186"/>
    </location>
</feature>
<evidence type="ECO:0000313" key="3">
    <source>
        <dbReference type="Proteomes" id="UP001240236"/>
    </source>
</evidence>
<reference evidence="2 3" key="1">
    <citation type="submission" date="2023-07" db="EMBL/GenBank/DDBJ databases">
        <title>Sequencing the genomes of 1000 actinobacteria strains.</title>
        <authorList>
            <person name="Klenk H.-P."/>
        </authorList>
    </citation>
    <scope>NUCLEOTIDE SEQUENCE [LARGE SCALE GENOMIC DNA]</scope>
    <source>
        <strain evidence="2 3">DSM 44709</strain>
    </source>
</reference>
<organism evidence="2 3">
    <name type="scientific">Catenuloplanes indicus</name>
    <dbReference type="NCBI Taxonomy" id="137267"/>
    <lineage>
        <taxon>Bacteria</taxon>
        <taxon>Bacillati</taxon>
        <taxon>Actinomycetota</taxon>
        <taxon>Actinomycetes</taxon>
        <taxon>Micromonosporales</taxon>
        <taxon>Micromonosporaceae</taxon>
        <taxon>Catenuloplanes</taxon>
    </lineage>
</organism>
<proteinExistence type="predicted"/>
<dbReference type="Proteomes" id="UP001240236">
    <property type="component" value="Unassembled WGS sequence"/>
</dbReference>
<dbReference type="AlphaFoldDB" id="A0AAE3W7P9"/>
<evidence type="ECO:0000313" key="2">
    <source>
        <dbReference type="EMBL" id="MDQ0370827.1"/>
    </source>
</evidence>
<feature type="signal peptide" evidence="1">
    <location>
        <begin position="1"/>
        <end position="22"/>
    </location>
</feature>
<evidence type="ECO:0000256" key="1">
    <source>
        <dbReference type="SAM" id="SignalP"/>
    </source>
</evidence>
<comment type="caution">
    <text evidence="2">The sequence shown here is derived from an EMBL/GenBank/DDBJ whole genome shotgun (WGS) entry which is preliminary data.</text>
</comment>
<keyword evidence="3" id="KW-1185">Reference proteome</keyword>
<name>A0AAE3W7P9_9ACTN</name>